<accession>A0ABT9E8Z0</accession>
<organism evidence="3 4">
    <name type="scientific">Paracraurococcus lichenis</name>
    <dbReference type="NCBI Taxonomy" id="3064888"/>
    <lineage>
        <taxon>Bacteria</taxon>
        <taxon>Pseudomonadati</taxon>
        <taxon>Pseudomonadota</taxon>
        <taxon>Alphaproteobacteria</taxon>
        <taxon>Acetobacterales</taxon>
        <taxon>Roseomonadaceae</taxon>
        <taxon>Paracraurococcus</taxon>
    </lineage>
</organism>
<dbReference type="Gene3D" id="3.30.2320.10">
    <property type="entry name" value="hypothetical protein PF0899 domain"/>
    <property type="match status" value="1"/>
</dbReference>
<dbReference type="Gene3D" id="3.30.2400.10">
    <property type="entry name" value="Major capsid protein gp5"/>
    <property type="match status" value="1"/>
</dbReference>
<keyword evidence="4" id="KW-1185">Reference proteome</keyword>
<evidence type="ECO:0000313" key="4">
    <source>
        <dbReference type="Proteomes" id="UP001243009"/>
    </source>
</evidence>
<comment type="caution">
    <text evidence="3">The sequence shown here is derived from an EMBL/GenBank/DDBJ whole genome shotgun (WGS) entry which is preliminary data.</text>
</comment>
<sequence>MSQIAKQLRAERGDLIIKARAILNAADVTAEQMAEADKMMARADELMARIERTEKADALAIELDGSLRAEAERRGVSAGDIEAEKEREQRLFKAFVTGRVSALTDDDRRIVAQRIQAAASVGTTTAGGYTVAPDFMRELLIAQKAFGGVRGAARVIESGTGVDLPWPTMDDTSNVATIVGENTSGAAGTDLTFGSKTLKAWTYRSGYLVISLELLQDSAFNFDTLIRDALAQRFARGQNPHFTTGNGTTQPEGFVTGATVGYTMPTGNTATVSTDGLIELEHSVDPAYRAGARWMMADATFKGVKKLKDSQNRPLFLPGFTVGAADTVLGYPVSINQDMATPAANAKTIGFGNFQNYIVRDVMGLVVKRLDERFAENAQVGFIAFQRTDGRTVSAAAPIKVLAQSAT</sequence>
<proteinExistence type="predicted"/>
<dbReference type="Pfam" id="PF05065">
    <property type="entry name" value="Phage_capsid"/>
    <property type="match status" value="1"/>
</dbReference>
<dbReference type="InterPro" id="IPR024455">
    <property type="entry name" value="Phage_capsid"/>
</dbReference>
<dbReference type="Proteomes" id="UP001243009">
    <property type="component" value="Unassembled WGS sequence"/>
</dbReference>
<dbReference type="SUPFAM" id="SSF56563">
    <property type="entry name" value="Major capsid protein gp5"/>
    <property type="match status" value="1"/>
</dbReference>
<protein>
    <submittedName>
        <fullName evidence="3">Phage major capsid protein</fullName>
    </submittedName>
</protein>
<evidence type="ECO:0000313" key="3">
    <source>
        <dbReference type="EMBL" id="MDO9712448.1"/>
    </source>
</evidence>
<dbReference type="InterPro" id="IPR054612">
    <property type="entry name" value="Phage_capsid-like_C"/>
</dbReference>
<evidence type="ECO:0000259" key="2">
    <source>
        <dbReference type="Pfam" id="PF05065"/>
    </source>
</evidence>
<dbReference type="RefSeq" id="WP_305107303.1">
    <property type="nucleotide sequence ID" value="NZ_JAUTWS010000048.1"/>
</dbReference>
<comment type="subcellular location">
    <subcellularLocation>
        <location evidence="1">Virion</location>
    </subcellularLocation>
</comment>
<name>A0ABT9E8Z0_9PROT</name>
<gene>
    <name evidence="3" type="ORF">Q7A36_29165</name>
</gene>
<feature type="domain" description="Phage capsid-like C-terminal" evidence="2">
    <location>
        <begin position="127"/>
        <end position="401"/>
    </location>
</feature>
<evidence type="ECO:0000256" key="1">
    <source>
        <dbReference type="ARBA" id="ARBA00004328"/>
    </source>
</evidence>
<dbReference type="EMBL" id="JAUTWS010000048">
    <property type="protein sequence ID" value="MDO9712448.1"/>
    <property type="molecule type" value="Genomic_DNA"/>
</dbReference>
<dbReference type="NCBIfam" id="TIGR01554">
    <property type="entry name" value="major_cap_HK97"/>
    <property type="match status" value="1"/>
</dbReference>
<reference evidence="3 4" key="1">
    <citation type="submission" date="2023-08" db="EMBL/GenBank/DDBJ databases">
        <title>The draft genome sequence of Paracraurococcus sp. LOR1-02.</title>
        <authorList>
            <person name="Kingkaew E."/>
            <person name="Tanasupawat S."/>
        </authorList>
    </citation>
    <scope>NUCLEOTIDE SEQUENCE [LARGE SCALE GENOMIC DNA]</scope>
    <source>
        <strain evidence="3 4">LOR1-02</strain>
    </source>
</reference>